<dbReference type="GeneID" id="107884952"/>
<dbReference type="InterPro" id="IPR012337">
    <property type="entry name" value="RNaseH-like_sf"/>
</dbReference>
<dbReference type="InterPro" id="IPR052958">
    <property type="entry name" value="IFN-induced_PKR_regulator"/>
</dbReference>
<name>A0A8R2HA91_ACYPI</name>
<dbReference type="Pfam" id="PF05699">
    <property type="entry name" value="Dimer_Tnp_hAT"/>
    <property type="match status" value="1"/>
</dbReference>
<feature type="domain" description="HAT C-terminal dimerisation" evidence="1">
    <location>
        <begin position="324"/>
        <end position="379"/>
    </location>
</feature>
<dbReference type="PANTHER" id="PTHR46289:SF19">
    <property type="entry name" value="ZINC FINGER MYM-TYPE CONTAINING 1"/>
    <property type="match status" value="1"/>
</dbReference>
<dbReference type="EnsemblMetazoa" id="XM_016808103.1">
    <property type="protein sequence ID" value="XP_016663592.1"/>
    <property type="gene ID" value="LOC107884952"/>
</dbReference>
<evidence type="ECO:0000259" key="1">
    <source>
        <dbReference type="Pfam" id="PF05699"/>
    </source>
</evidence>
<dbReference type="InterPro" id="IPR008906">
    <property type="entry name" value="HATC_C_dom"/>
</dbReference>
<dbReference type="GO" id="GO:0046983">
    <property type="term" value="F:protein dimerization activity"/>
    <property type="evidence" value="ECO:0007669"/>
    <property type="project" value="InterPro"/>
</dbReference>
<organism evidence="2 3">
    <name type="scientific">Acyrthosiphon pisum</name>
    <name type="common">Pea aphid</name>
    <dbReference type="NCBI Taxonomy" id="7029"/>
    <lineage>
        <taxon>Eukaryota</taxon>
        <taxon>Metazoa</taxon>
        <taxon>Ecdysozoa</taxon>
        <taxon>Arthropoda</taxon>
        <taxon>Hexapoda</taxon>
        <taxon>Insecta</taxon>
        <taxon>Pterygota</taxon>
        <taxon>Neoptera</taxon>
        <taxon>Paraneoptera</taxon>
        <taxon>Hemiptera</taxon>
        <taxon>Sternorrhyncha</taxon>
        <taxon>Aphidomorpha</taxon>
        <taxon>Aphidoidea</taxon>
        <taxon>Aphididae</taxon>
        <taxon>Macrosiphini</taxon>
        <taxon>Acyrthosiphon</taxon>
    </lineage>
</organism>
<dbReference type="PANTHER" id="PTHR46289">
    <property type="entry name" value="52 KDA REPRESSOR OF THE INHIBITOR OF THE PROTEIN KINASE-LIKE PROTEIN-RELATED"/>
    <property type="match status" value="1"/>
</dbReference>
<dbReference type="Proteomes" id="UP000007819">
    <property type="component" value="Chromosome A2"/>
</dbReference>
<reference evidence="2" key="2">
    <citation type="submission" date="2022-06" db="UniProtKB">
        <authorList>
            <consortium name="EnsemblMetazoa"/>
        </authorList>
    </citation>
    <scope>IDENTIFICATION</scope>
</reference>
<evidence type="ECO:0000313" key="3">
    <source>
        <dbReference type="Proteomes" id="UP000007819"/>
    </source>
</evidence>
<proteinExistence type="predicted"/>
<sequence>MHSKKRVGLYSQHQKERYYPGKPLRRLKRVETTRWSSHAAALHTVFETYDSLIDTLDELQNDVDRITSVKAGSLLNYLLSESFVLTGLKFKQIFELTNPLSVFLQGVQIDLLAATEYIQCVFEKIQAFRDDNQFQSLIEDKNQFVSSKSDELSFTPLVANRKRAKKKMPGEIMSDEPISCPITSYKVNTYFNIIDIVCTQIRERFNDQSTPLYKDLSLFQVKRIIEVKENSNLPTDAFEGFEKIYGQFLKAEDLRREYKQFVNSYLMFEKLIKLPVKIHKPTPCDDNSNDDTEEENTENQIMSTTCGTINTVYKVCQQNGLKEVFPAIYTALSVGLTLPVSSSSPERAFSKLKLIKSKLRSTMSEERLDSLMLISCENDIDIDSDSVINILISYSTVYWSSNPFPFMELTSHEEKTNFFETRLSELHQLLSVAL</sequence>
<protein>
    <recommendedName>
        <fullName evidence="1">HAT C-terminal dimerisation domain-containing protein</fullName>
    </recommendedName>
</protein>
<accession>A0A8R2HA91</accession>
<dbReference type="SUPFAM" id="SSF53098">
    <property type="entry name" value="Ribonuclease H-like"/>
    <property type="match status" value="1"/>
</dbReference>
<evidence type="ECO:0000313" key="2">
    <source>
        <dbReference type="EnsemblMetazoa" id="XP_016663592.1"/>
    </source>
</evidence>
<reference evidence="3" key="1">
    <citation type="submission" date="2010-06" db="EMBL/GenBank/DDBJ databases">
        <authorList>
            <person name="Jiang H."/>
            <person name="Abraham K."/>
            <person name="Ali S."/>
            <person name="Alsbrooks S.L."/>
            <person name="Anim B.N."/>
            <person name="Anosike U.S."/>
            <person name="Attaway T."/>
            <person name="Bandaranaike D.P."/>
            <person name="Battles P.K."/>
            <person name="Bell S.N."/>
            <person name="Bell A.V."/>
            <person name="Beltran B."/>
            <person name="Bickham C."/>
            <person name="Bustamante Y."/>
            <person name="Caleb T."/>
            <person name="Canada A."/>
            <person name="Cardenas V."/>
            <person name="Carter K."/>
            <person name="Chacko J."/>
            <person name="Chandrabose M.N."/>
            <person name="Chavez D."/>
            <person name="Chavez A."/>
            <person name="Chen L."/>
            <person name="Chu H.-S."/>
            <person name="Claassen K.J."/>
            <person name="Cockrell R."/>
            <person name="Collins M."/>
            <person name="Cooper J.A."/>
            <person name="Cree A."/>
            <person name="Curry S.M."/>
            <person name="Da Y."/>
            <person name="Dao M.D."/>
            <person name="Das B."/>
            <person name="Davila M.-L."/>
            <person name="Davy-Carroll L."/>
            <person name="Denson S."/>
            <person name="Dinh H."/>
            <person name="Ebong V.E."/>
            <person name="Edwards J.R."/>
            <person name="Egan A."/>
            <person name="El-Daye J."/>
            <person name="Escobedo L."/>
            <person name="Fernandez S."/>
            <person name="Fernando P.R."/>
            <person name="Flagg N."/>
            <person name="Forbes L.D."/>
            <person name="Fowler R.G."/>
            <person name="Fu Q."/>
            <person name="Gabisi R.A."/>
            <person name="Ganer J."/>
            <person name="Garbino Pronczuk A."/>
            <person name="Garcia R.M."/>
            <person name="Garner T."/>
            <person name="Garrett T.E."/>
            <person name="Gonzalez D.A."/>
            <person name="Hamid H."/>
            <person name="Hawkins E.S."/>
            <person name="Hirani K."/>
            <person name="Hogues M.E."/>
            <person name="Hollins B."/>
            <person name="Hsiao C.-H."/>
            <person name="Jabil R."/>
            <person name="James M.L."/>
            <person name="Jhangiani S.N."/>
            <person name="Johnson B."/>
            <person name="Johnson Q."/>
            <person name="Joshi V."/>
            <person name="Kalu J.B."/>
            <person name="Kam C."/>
            <person name="Kashfia A."/>
            <person name="Keebler J."/>
            <person name="Kisamo H."/>
            <person name="Kovar C.L."/>
            <person name="Lago L.A."/>
            <person name="Lai C.-Y."/>
            <person name="Laidlaw J."/>
            <person name="Lara F."/>
            <person name="Le T.-K."/>
            <person name="Lee S.L."/>
            <person name="Legall F.H."/>
            <person name="Lemon S.J."/>
            <person name="Lewis L.R."/>
            <person name="Li B."/>
            <person name="Liu Y."/>
            <person name="Liu Y.-S."/>
            <person name="Lopez J."/>
            <person name="Lozado R.J."/>
            <person name="Lu J."/>
            <person name="Madu R.C."/>
            <person name="Maheshwari M."/>
            <person name="Maheshwari R."/>
            <person name="Malloy K."/>
            <person name="Martinez E."/>
            <person name="Mathew T."/>
            <person name="Mercado I.C."/>
            <person name="Mercado C."/>
            <person name="Meyer B."/>
            <person name="Montgomery K."/>
            <person name="Morgan M.B."/>
            <person name="Munidasa M."/>
            <person name="Nazareth L.V."/>
            <person name="Nelson J."/>
            <person name="Ng B.M."/>
            <person name="Nguyen N.B."/>
            <person name="Nguyen P.Q."/>
            <person name="Nguyen T."/>
            <person name="Obregon M."/>
            <person name="Okwuonu G.O."/>
            <person name="Onwere C.G."/>
            <person name="Orozco G."/>
            <person name="Parra A."/>
            <person name="Patel S."/>
            <person name="Patil S."/>
            <person name="Perez A."/>
            <person name="Perez Y."/>
            <person name="Pham C."/>
            <person name="Primus E.L."/>
            <person name="Pu L.-L."/>
            <person name="Puazo M."/>
            <person name="Qin X."/>
            <person name="Quiroz J.B."/>
            <person name="Reese J."/>
            <person name="Richards S."/>
            <person name="Rives C.M."/>
            <person name="Robberts R."/>
            <person name="Ruiz S.J."/>
            <person name="Ruiz M.J."/>
            <person name="Santibanez J."/>
            <person name="Schneider B.W."/>
            <person name="Sisson I."/>
            <person name="Smith M."/>
            <person name="Sodergren E."/>
            <person name="Song X.-Z."/>
            <person name="Song B.B."/>
            <person name="Summersgill H."/>
            <person name="Thelus R."/>
            <person name="Thornton R.D."/>
            <person name="Trejos Z.Y."/>
            <person name="Usmani K."/>
            <person name="Vattathil S."/>
            <person name="Villasana D."/>
            <person name="Walker D.L."/>
            <person name="Wang S."/>
            <person name="Wang K."/>
            <person name="White C.S."/>
            <person name="Williams A.C."/>
            <person name="Williamson J."/>
            <person name="Wilson K."/>
            <person name="Woghiren I.O."/>
            <person name="Woodworth J.R."/>
            <person name="Worley K.C."/>
            <person name="Wright R.A."/>
            <person name="Wu W."/>
            <person name="Young L."/>
            <person name="Zhang L."/>
            <person name="Zhang J."/>
            <person name="Zhu Y."/>
            <person name="Muzny D.M."/>
            <person name="Weinstock G."/>
            <person name="Gibbs R.A."/>
        </authorList>
    </citation>
    <scope>NUCLEOTIDE SEQUENCE [LARGE SCALE GENOMIC DNA]</scope>
    <source>
        <strain evidence="3">LSR1</strain>
    </source>
</reference>
<keyword evidence="3" id="KW-1185">Reference proteome</keyword>
<dbReference type="KEGG" id="api:107884952"/>
<dbReference type="AlphaFoldDB" id="A0A8R2HA91"/>
<dbReference type="RefSeq" id="XP_016663592.1">
    <property type="nucleotide sequence ID" value="XM_016808103.1"/>
</dbReference>
<dbReference type="OrthoDB" id="6604327at2759"/>